<dbReference type="InterPro" id="IPR023753">
    <property type="entry name" value="FAD/NAD-binding_dom"/>
</dbReference>
<evidence type="ECO:0000313" key="7">
    <source>
        <dbReference type="EMBL" id="RNG03145.1"/>
    </source>
</evidence>
<feature type="domain" description="FAD/NAD(P)-binding" evidence="6">
    <location>
        <begin position="4"/>
        <end position="289"/>
    </location>
</feature>
<dbReference type="GO" id="GO:0019646">
    <property type="term" value="P:aerobic electron transport chain"/>
    <property type="evidence" value="ECO:0007669"/>
    <property type="project" value="TreeGrafter"/>
</dbReference>
<dbReference type="InterPro" id="IPR036188">
    <property type="entry name" value="FAD/NAD-bd_sf"/>
</dbReference>
<dbReference type="InterPro" id="IPR051169">
    <property type="entry name" value="NADH-Q_oxidoreductase"/>
</dbReference>
<dbReference type="Pfam" id="PF07992">
    <property type="entry name" value="Pyr_redox_2"/>
    <property type="match status" value="1"/>
</dbReference>
<protein>
    <submittedName>
        <fullName evidence="7">Oxidoreductase</fullName>
    </submittedName>
</protein>
<proteinExistence type="inferred from homology"/>
<keyword evidence="4" id="KW-0274">FAD</keyword>
<dbReference type="GO" id="GO:0003955">
    <property type="term" value="F:NAD(P)H dehydrogenase (quinone) activity"/>
    <property type="evidence" value="ECO:0007669"/>
    <property type="project" value="TreeGrafter"/>
</dbReference>
<evidence type="ECO:0000256" key="4">
    <source>
        <dbReference type="ARBA" id="ARBA00022827"/>
    </source>
</evidence>
<dbReference type="Gene3D" id="3.50.50.100">
    <property type="match status" value="1"/>
</dbReference>
<dbReference type="EMBL" id="RIBZ01000657">
    <property type="protein sequence ID" value="RNG03145.1"/>
    <property type="molecule type" value="Genomic_DNA"/>
</dbReference>
<gene>
    <name evidence="7" type="ORF">EEJ42_34875</name>
</gene>
<evidence type="ECO:0000256" key="2">
    <source>
        <dbReference type="ARBA" id="ARBA00005272"/>
    </source>
</evidence>
<keyword evidence="8" id="KW-1185">Reference proteome</keyword>
<name>A0A3M8UG57_9ACTN</name>
<dbReference type="PRINTS" id="PR00411">
    <property type="entry name" value="PNDRDTASEI"/>
</dbReference>
<comment type="similarity">
    <text evidence="2">Belongs to the NADH dehydrogenase family.</text>
</comment>
<evidence type="ECO:0000259" key="6">
    <source>
        <dbReference type="Pfam" id="PF07992"/>
    </source>
</evidence>
<sequence>MTHHIVVLGAGYAGLSAAKGASRKLRRGDIRITLVNAVGHFVERVRLHQLAAGQPLKELPLSGLLAGTGIELVVARVTAVDAAARTVQIDSAPYAIAYDTLVYALGSAADTAAVPGAAAHASAVATYQDAVRLRDRMSDARGSLVVAGAGLTGIEAATELAETYPALTVRLVTGGELGAGLSQRGRRYLRAALDRHGVTLREHTRVSEVAAHGLVLADGGEIPADAVVWTAGFRVPDLAREAGFAVDARGLITVDPTLRSLSHPEVFAAGDAVAAYGPDGAASRMSCQTGLPMGAYVAGSVAASLTGRAPKPLRLRYVWQNISLGRHDGLTQFTRSDDSPVAAVLTGRASARFKEAVTRGTVLALRR</sequence>
<comment type="cofactor">
    <cofactor evidence="1">
        <name>FAD</name>
        <dbReference type="ChEBI" id="CHEBI:57692"/>
    </cofactor>
</comment>
<evidence type="ECO:0000256" key="3">
    <source>
        <dbReference type="ARBA" id="ARBA00022630"/>
    </source>
</evidence>
<dbReference type="SUPFAM" id="SSF51905">
    <property type="entry name" value="FAD/NAD(P)-binding domain"/>
    <property type="match status" value="1"/>
</dbReference>
<keyword evidence="3" id="KW-0285">Flavoprotein</keyword>
<dbReference type="Proteomes" id="UP000275401">
    <property type="component" value="Unassembled WGS sequence"/>
</dbReference>
<reference evidence="7 8" key="1">
    <citation type="submission" date="2018-11" db="EMBL/GenBank/DDBJ databases">
        <title>The Potential of Streptomyces as Biocontrol Agents against the Tomato grey mould, Botrytis cinerea (Gray mold) Frontiers in Microbiology.</title>
        <authorList>
            <person name="Li D."/>
        </authorList>
    </citation>
    <scope>NUCLEOTIDE SEQUENCE [LARGE SCALE GENOMIC DNA]</scope>
    <source>
        <strain evidence="7 8">NEAU-LD23</strain>
    </source>
</reference>
<dbReference type="PANTHER" id="PTHR42913">
    <property type="entry name" value="APOPTOSIS-INDUCING FACTOR 1"/>
    <property type="match status" value="1"/>
</dbReference>
<dbReference type="RefSeq" id="WP_123106195.1">
    <property type="nucleotide sequence ID" value="NZ_RIBZ01000657.1"/>
</dbReference>
<evidence type="ECO:0000256" key="5">
    <source>
        <dbReference type="ARBA" id="ARBA00023002"/>
    </source>
</evidence>
<comment type="caution">
    <text evidence="7">The sequence shown here is derived from an EMBL/GenBank/DDBJ whole genome shotgun (WGS) entry which is preliminary data.</text>
</comment>
<keyword evidence="5" id="KW-0560">Oxidoreductase</keyword>
<dbReference type="PANTHER" id="PTHR42913:SF3">
    <property type="entry name" value="64 KDA MITOCHONDRIAL NADH DEHYDROGENASE (EUROFUNG)"/>
    <property type="match status" value="1"/>
</dbReference>
<accession>A0A3M8UG57</accession>
<organism evidence="7 8">
    <name type="scientific">Streptomyces botrytidirepellens</name>
    <dbReference type="NCBI Taxonomy" id="2486417"/>
    <lineage>
        <taxon>Bacteria</taxon>
        <taxon>Bacillati</taxon>
        <taxon>Actinomycetota</taxon>
        <taxon>Actinomycetes</taxon>
        <taxon>Kitasatosporales</taxon>
        <taxon>Streptomycetaceae</taxon>
        <taxon>Streptomyces</taxon>
    </lineage>
</organism>
<dbReference type="AlphaFoldDB" id="A0A3M8UG57"/>
<evidence type="ECO:0000313" key="8">
    <source>
        <dbReference type="Proteomes" id="UP000275401"/>
    </source>
</evidence>
<evidence type="ECO:0000256" key="1">
    <source>
        <dbReference type="ARBA" id="ARBA00001974"/>
    </source>
</evidence>
<dbReference type="PRINTS" id="PR00368">
    <property type="entry name" value="FADPNR"/>
</dbReference>